<dbReference type="PANTHER" id="PTHR45663">
    <property type="entry name" value="GEO12009P1"/>
    <property type="match status" value="1"/>
</dbReference>
<keyword evidence="4" id="KW-0249">Electron transport</keyword>
<evidence type="ECO:0000256" key="5">
    <source>
        <dbReference type="ARBA" id="ARBA00023157"/>
    </source>
</evidence>
<comment type="caution">
    <text evidence="9">The sequence shown here is derived from an EMBL/GenBank/DDBJ whole genome shotgun (WGS) entry which is preliminary data.</text>
</comment>
<organism evidence="9 10">
    <name type="scientific">Exiguobacterium antarcticum</name>
    <dbReference type="NCBI Taxonomy" id="132920"/>
    <lineage>
        <taxon>Bacteria</taxon>
        <taxon>Bacillati</taxon>
        <taxon>Bacillota</taxon>
        <taxon>Bacilli</taxon>
        <taxon>Bacillales</taxon>
        <taxon>Bacillales Family XII. Incertae Sedis</taxon>
        <taxon>Exiguobacterium</taxon>
    </lineage>
</organism>
<evidence type="ECO:0000256" key="6">
    <source>
        <dbReference type="ARBA" id="ARBA00023284"/>
    </source>
</evidence>
<feature type="domain" description="Thioredoxin" evidence="8">
    <location>
        <begin position="26"/>
        <end position="158"/>
    </location>
</feature>
<dbReference type="CDD" id="cd02947">
    <property type="entry name" value="TRX_family"/>
    <property type="match status" value="1"/>
</dbReference>
<evidence type="ECO:0000313" key="9">
    <source>
        <dbReference type="EMBL" id="MDI3235554.1"/>
    </source>
</evidence>
<evidence type="ECO:0000256" key="3">
    <source>
        <dbReference type="ARBA" id="ARBA00022448"/>
    </source>
</evidence>
<dbReference type="Proteomes" id="UP001243286">
    <property type="component" value="Unassembled WGS sequence"/>
</dbReference>
<dbReference type="PANTHER" id="PTHR45663:SF11">
    <property type="entry name" value="GEO12009P1"/>
    <property type="match status" value="1"/>
</dbReference>
<dbReference type="Gene3D" id="3.40.30.10">
    <property type="entry name" value="Glutaredoxin"/>
    <property type="match status" value="1"/>
</dbReference>
<dbReference type="NCBIfam" id="TIGR01068">
    <property type="entry name" value="thioredoxin"/>
    <property type="match status" value="1"/>
</dbReference>
<evidence type="ECO:0000259" key="8">
    <source>
        <dbReference type="PROSITE" id="PS51352"/>
    </source>
</evidence>
<name>A0ABT6R3M5_9BACL</name>
<evidence type="ECO:0000256" key="4">
    <source>
        <dbReference type="ARBA" id="ARBA00022982"/>
    </source>
</evidence>
<keyword evidence="6" id="KW-0676">Redox-active center</keyword>
<dbReference type="PRINTS" id="PR00421">
    <property type="entry name" value="THIOREDOXIN"/>
</dbReference>
<keyword evidence="3" id="KW-0813">Transport</keyword>
<keyword evidence="10" id="KW-1185">Reference proteome</keyword>
<gene>
    <name evidence="9" type="primary">trxA</name>
    <name evidence="9" type="ORF">QK289_11085</name>
</gene>
<dbReference type="InterPro" id="IPR013766">
    <property type="entry name" value="Thioredoxin_domain"/>
</dbReference>
<dbReference type="SUPFAM" id="SSF52833">
    <property type="entry name" value="Thioredoxin-like"/>
    <property type="match status" value="1"/>
</dbReference>
<dbReference type="EMBL" id="JASBQV010000017">
    <property type="protein sequence ID" value="MDI3235554.1"/>
    <property type="molecule type" value="Genomic_DNA"/>
</dbReference>
<evidence type="ECO:0000256" key="7">
    <source>
        <dbReference type="NCBIfam" id="TIGR01068"/>
    </source>
</evidence>
<dbReference type="InterPro" id="IPR017937">
    <property type="entry name" value="Thioredoxin_CS"/>
</dbReference>
<evidence type="ECO:0000313" key="10">
    <source>
        <dbReference type="Proteomes" id="UP001243286"/>
    </source>
</evidence>
<dbReference type="InterPro" id="IPR036249">
    <property type="entry name" value="Thioredoxin-like_sf"/>
</dbReference>
<protein>
    <recommendedName>
        <fullName evidence="2 7">Thioredoxin</fullName>
    </recommendedName>
</protein>
<dbReference type="PROSITE" id="PS00194">
    <property type="entry name" value="THIOREDOXIN_1"/>
    <property type="match status" value="1"/>
</dbReference>
<dbReference type="Pfam" id="PF00085">
    <property type="entry name" value="Thioredoxin"/>
    <property type="match status" value="1"/>
</dbReference>
<comment type="similarity">
    <text evidence="1">Belongs to the thioredoxin family.</text>
</comment>
<dbReference type="PROSITE" id="PS51352">
    <property type="entry name" value="THIOREDOXIN_2"/>
    <property type="match status" value="1"/>
</dbReference>
<sequence>MKKEAKSNFFASFLYNDFVLSSFVCCQVGLCYTQVSKKIALTDKSRQSKNRRLFSMAIVHATSQSFKEDTQEGLVLVDFWATWCGPCRMLAPVLEELDADMQNVKIVKVDVDANPEVAGAFQVQSIPTLVLFKDGQPVNKTMGFMPKDALKEFVETSS</sequence>
<dbReference type="RefSeq" id="WP_269146831.1">
    <property type="nucleotide sequence ID" value="NZ_JASBQV010000017.1"/>
</dbReference>
<evidence type="ECO:0000256" key="1">
    <source>
        <dbReference type="ARBA" id="ARBA00008987"/>
    </source>
</evidence>
<evidence type="ECO:0000256" key="2">
    <source>
        <dbReference type="ARBA" id="ARBA00020570"/>
    </source>
</evidence>
<dbReference type="InterPro" id="IPR005746">
    <property type="entry name" value="Thioredoxin"/>
</dbReference>
<proteinExistence type="inferred from homology"/>
<reference evidence="9 10" key="1">
    <citation type="submission" date="2023-04" db="EMBL/GenBank/DDBJ databases">
        <title>Antarctic isolates genomes.</title>
        <authorList>
            <person name="Dimov S.G."/>
        </authorList>
    </citation>
    <scope>NUCLEOTIDE SEQUENCE [LARGE SCALE GENOMIC DNA]</scope>
    <source>
        <strain evidence="9 10">AL19</strain>
    </source>
</reference>
<keyword evidence="5" id="KW-1015">Disulfide bond</keyword>
<accession>A0ABT6R3M5</accession>